<organism evidence="1 2">
    <name type="scientific">Streptomyces flaveolus</name>
    <dbReference type="NCBI Taxonomy" id="67297"/>
    <lineage>
        <taxon>Bacteria</taxon>
        <taxon>Bacillati</taxon>
        <taxon>Actinomycetota</taxon>
        <taxon>Actinomycetes</taxon>
        <taxon>Kitasatosporales</taxon>
        <taxon>Streptomycetaceae</taxon>
        <taxon>Streptomyces</taxon>
    </lineage>
</organism>
<sequence length="40" mass="4418">MLAATWLRDGAQGVTDEIWDEVGSHFTEEQIGAINLETGR</sequence>
<protein>
    <recommendedName>
        <fullName evidence="3">Transposase</fullName>
    </recommendedName>
</protein>
<gene>
    <name evidence="1" type="ORF">AB0H04_36175</name>
</gene>
<name>A0ABV3ALK0_9ACTN</name>
<keyword evidence="2" id="KW-1185">Reference proteome</keyword>
<evidence type="ECO:0000313" key="2">
    <source>
        <dbReference type="Proteomes" id="UP001551011"/>
    </source>
</evidence>
<evidence type="ECO:0000313" key="1">
    <source>
        <dbReference type="EMBL" id="MEU5712222.1"/>
    </source>
</evidence>
<evidence type="ECO:0008006" key="3">
    <source>
        <dbReference type="Google" id="ProtNLM"/>
    </source>
</evidence>
<accession>A0ABV3ALK0</accession>
<dbReference type="EMBL" id="JBFAEG010000033">
    <property type="protein sequence ID" value="MEU5712222.1"/>
    <property type="molecule type" value="Genomic_DNA"/>
</dbReference>
<comment type="caution">
    <text evidence="1">The sequence shown here is derived from an EMBL/GenBank/DDBJ whole genome shotgun (WGS) entry which is preliminary data.</text>
</comment>
<proteinExistence type="predicted"/>
<reference evidence="1 2" key="1">
    <citation type="submission" date="2024-06" db="EMBL/GenBank/DDBJ databases">
        <title>The Natural Products Discovery Center: Release of the First 8490 Sequenced Strains for Exploring Actinobacteria Biosynthetic Diversity.</title>
        <authorList>
            <person name="Kalkreuter E."/>
            <person name="Kautsar S.A."/>
            <person name="Yang D."/>
            <person name="Bader C.D."/>
            <person name="Teijaro C.N."/>
            <person name="Fluegel L."/>
            <person name="Davis C.M."/>
            <person name="Simpson J.R."/>
            <person name="Lauterbach L."/>
            <person name="Steele A.D."/>
            <person name="Gui C."/>
            <person name="Meng S."/>
            <person name="Li G."/>
            <person name="Viehrig K."/>
            <person name="Ye F."/>
            <person name="Su P."/>
            <person name="Kiefer A.F."/>
            <person name="Nichols A."/>
            <person name="Cepeda A.J."/>
            <person name="Yan W."/>
            <person name="Fan B."/>
            <person name="Jiang Y."/>
            <person name="Adhikari A."/>
            <person name="Zheng C.-J."/>
            <person name="Schuster L."/>
            <person name="Cowan T.M."/>
            <person name="Smanski M.J."/>
            <person name="Chevrette M.G."/>
            <person name="De Carvalho L.P.S."/>
            <person name="Shen B."/>
        </authorList>
    </citation>
    <scope>NUCLEOTIDE SEQUENCE [LARGE SCALE GENOMIC DNA]</scope>
    <source>
        <strain evidence="1 2">NPDC020594</strain>
    </source>
</reference>
<dbReference type="Proteomes" id="UP001551011">
    <property type="component" value="Unassembled WGS sequence"/>
</dbReference>
<dbReference type="RefSeq" id="WP_267885026.1">
    <property type="nucleotide sequence ID" value="NZ_JBEXDP010000010.1"/>
</dbReference>